<dbReference type="CDD" id="cd03784">
    <property type="entry name" value="GT1_Gtf-like"/>
    <property type="match status" value="1"/>
</dbReference>
<dbReference type="Gene3D" id="3.40.50.2000">
    <property type="entry name" value="Glycogen Phosphorylase B"/>
    <property type="match status" value="2"/>
</dbReference>
<dbReference type="SUPFAM" id="SSF53756">
    <property type="entry name" value="UDP-Glycosyltransferase/glycogen phosphorylase"/>
    <property type="match status" value="1"/>
</dbReference>
<keyword evidence="4" id="KW-1185">Reference proteome</keyword>
<sequence>MKPGHVVIATVGSQGDLFPFLAVGRELVRRGHQVTVGAHGMHQQAVAAAGLEFINATGIAEPDDKAAFAARAFHPVRGPRFVVRDLAAVDVAASYAALAPVCAGADAIVTTTLAFAGQILGETRPLAWLSAVLSPSVFLSADDPPATGVAWFDRYVRASSRRGAWLQRAARVATRSWTAPVRAFRQALGLPPVSAWGDPFHRGQHAPGGVLAMYSPLLGALPGDAPPQALLTGWCRYAPDSGRLDEALRAFLDAGTPPVVFTLGSAAVHAGELFLRESIQAARSLGTRAVLLTGSPALRERLGRLPEGMLAVDYAPHGALFERGAAVVHHGGIGTTHEALRAGRPALVVPHGFDQFDNAERVARLGVGASLRAGRYRAGRAAALLGRLIDDRRVAGRAAQVSATLRAEQGTSRTADMIEDAIERRRQSNPSTGWGT</sequence>
<evidence type="ECO:0000313" key="3">
    <source>
        <dbReference type="EMBL" id="MDF4023562.1"/>
    </source>
</evidence>
<accession>A0ABT6B7L3</accession>
<feature type="domain" description="Erythromycin biosynthesis protein CIII-like C-terminal" evidence="2">
    <location>
        <begin position="298"/>
        <end position="407"/>
    </location>
</feature>
<gene>
    <name evidence="3" type="ORF">P3W24_01050</name>
</gene>
<comment type="caution">
    <text evidence="3">The sequence shown here is derived from an EMBL/GenBank/DDBJ whole genome shotgun (WGS) entry which is preliminary data.</text>
</comment>
<dbReference type="PANTHER" id="PTHR48050">
    <property type="entry name" value="STEROL 3-BETA-GLUCOSYLTRANSFERASE"/>
    <property type="match status" value="1"/>
</dbReference>
<feature type="domain" description="Glycosyltransferase family 28 N-terminal" evidence="1">
    <location>
        <begin position="6"/>
        <end position="58"/>
    </location>
</feature>
<evidence type="ECO:0000313" key="4">
    <source>
        <dbReference type="Proteomes" id="UP001528850"/>
    </source>
</evidence>
<proteinExistence type="predicted"/>
<reference evidence="3 4" key="1">
    <citation type="journal article" date="2024" name="Curr. Microbiol.">
        <title>Luteibacter sahnii sp. nov., A Novel Yellow-Colored Xanthomonadin Pigment Producing Probiotic Bacterium from Healthy Rice Seed Microbiome.</title>
        <authorList>
            <person name="Jaiswal G."/>
            <person name="Rana R."/>
            <person name="Nayak P.K."/>
            <person name="Chouhan R."/>
            <person name="Gandhi S.G."/>
            <person name="Patel H.K."/>
            <person name="Patil P.B."/>
        </authorList>
    </citation>
    <scope>NUCLEOTIDE SEQUENCE [LARGE SCALE GENOMIC DNA]</scope>
    <source>
        <strain evidence="3 4">PPL201</strain>
    </source>
</reference>
<protein>
    <submittedName>
        <fullName evidence="3">Glycosyltransferase</fullName>
    </submittedName>
</protein>
<evidence type="ECO:0000259" key="1">
    <source>
        <dbReference type="Pfam" id="PF03033"/>
    </source>
</evidence>
<dbReference type="Pfam" id="PF06722">
    <property type="entry name" value="EryCIII-like_C"/>
    <property type="match status" value="1"/>
</dbReference>
<dbReference type="Proteomes" id="UP001528850">
    <property type="component" value="Unassembled WGS sequence"/>
</dbReference>
<dbReference type="PANTHER" id="PTHR48050:SF13">
    <property type="entry name" value="STEROL 3-BETA-GLUCOSYLTRANSFERASE UGT80A2"/>
    <property type="match status" value="1"/>
</dbReference>
<organism evidence="3 4">
    <name type="scientific">Luteibacter sahnii</name>
    <dbReference type="NCBI Taxonomy" id="3021977"/>
    <lineage>
        <taxon>Bacteria</taxon>
        <taxon>Pseudomonadati</taxon>
        <taxon>Pseudomonadota</taxon>
        <taxon>Gammaproteobacteria</taxon>
        <taxon>Lysobacterales</taxon>
        <taxon>Rhodanobacteraceae</taxon>
        <taxon>Luteibacter</taxon>
    </lineage>
</organism>
<name>A0ABT6B7L3_9GAMM</name>
<dbReference type="InterPro" id="IPR010610">
    <property type="entry name" value="EryCIII-like_C"/>
</dbReference>
<dbReference type="InterPro" id="IPR002213">
    <property type="entry name" value="UDP_glucos_trans"/>
</dbReference>
<dbReference type="InterPro" id="IPR050426">
    <property type="entry name" value="Glycosyltransferase_28"/>
</dbReference>
<dbReference type="Pfam" id="PF03033">
    <property type="entry name" value="Glyco_transf_28"/>
    <property type="match status" value="1"/>
</dbReference>
<dbReference type="InterPro" id="IPR004276">
    <property type="entry name" value="GlycoTrans_28_N"/>
</dbReference>
<evidence type="ECO:0000259" key="2">
    <source>
        <dbReference type="Pfam" id="PF06722"/>
    </source>
</evidence>
<dbReference type="EMBL" id="JARJJS010000001">
    <property type="protein sequence ID" value="MDF4023562.1"/>
    <property type="molecule type" value="Genomic_DNA"/>
</dbReference>